<evidence type="ECO:0000256" key="5">
    <source>
        <dbReference type="RuleBase" id="RU363107"/>
    </source>
</evidence>
<dbReference type="OrthoDB" id="18213at2759"/>
<evidence type="ECO:0000313" key="6">
    <source>
        <dbReference type="EMBL" id="KNC34062.1"/>
    </source>
</evidence>
<evidence type="ECO:0000256" key="1">
    <source>
        <dbReference type="ARBA" id="ARBA00004141"/>
    </source>
</evidence>
<comment type="similarity">
    <text evidence="5">Belongs to the PRA1 family.</text>
</comment>
<dbReference type="PANTHER" id="PTHR12859:SF0">
    <property type="entry name" value="PRA1 FAMILY PROTEIN"/>
    <property type="match status" value="1"/>
</dbReference>
<dbReference type="Proteomes" id="UP000037069">
    <property type="component" value="Unassembled WGS sequence"/>
</dbReference>
<keyword evidence="3 5" id="KW-1133">Transmembrane helix</keyword>
<evidence type="ECO:0000256" key="2">
    <source>
        <dbReference type="ARBA" id="ARBA00022692"/>
    </source>
</evidence>
<feature type="transmembrane region" description="Helical" evidence="5">
    <location>
        <begin position="123"/>
        <end position="140"/>
    </location>
</feature>
<evidence type="ECO:0000256" key="4">
    <source>
        <dbReference type="ARBA" id="ARBA00023136"/>
    </source>
</evidence>
<dbReference type="Pfam" id="PF03208">
    <property type="entry name" value="PRA1"/>
    <property type="match status" value="1"/>
</dbReference>
<dbReference type="PANTHER" id="PTHR12859">
    <property type="entry name" value="PRA1 PROTEIN"/>
    <property type="match status" value="1"/>
</dbReference>
<proteinExistence type="inferred from homology"/>
<keyword evidence="2 5" id="KW-0812">Transmembrane</keyword>
<dbReference type="AlphaFoldDB" id="A0A0L0CPG1"/>
<accession>A0A0L0CPG1</accession>
<keyword evidence="4 5" id="KW-0472">Membrane</keyword>
<feature type="transmembrane region" description="Helical" evidence="5">
    <location>
        <begin position="146"/>
        <end position="163"/>
    </location>
</feature>
<feature type="transmembrane region" description="Helical" evidence="5">
    <location>
        <begin position="58"/>
        <end position="76"/>
    </location>
</feature>
<name>A0A0L0CPG1_LUCCU</name>
<feature type="transmembrane region" description="Helical" evidence="5">
    <location>
        <begin position="82"/>
        <end position="102"/>
    </location>
</feature>
<feature type="non-terminal residue" evidence="6">
    <location>
        <position position="1"/>
    </location>
</feature>
<keyword evidence="7" id="KW-1185">Reference proteome</keyword>
<sequence length="201" mass="22925">RLSYIEKATMTTDSSDVIQNLEIPPLRTLNDFILGSARFQLPNLKDYDKWGNRVVKNLLYYQTNYFLIFFSVYALMMIFNPLKIICGLLVQAIVIAIILHLFSGKIWLVGVQLRNAINPNQKWYFLAGALLIGYMLLHWIDAVLLTSFTLLLPFSLTFVHASLRLRNLKNKVTNTMVTLNPSTPMGIILDAFNIAADNILN</sequence>
<evidence type="ECO:0000256" key="3">
    <source>
        <dbReference type="ARBA" id="ARBA00022989"/>
    </source>
</evidence>
<organism evidence="6 7">
    <name type="scientific">Lucilia cuprina</name>
    <name type="common">Green bottle fly</name>
    <name type="synonym">Australian sheep blowfly</name>
    <dbReference type="NCBI Taxonomy" id="7375"/>
    <lineage>
        <taxon>Eukaryota</taxon>
        <taxon>Metazoa</taxon>
        <taxon>Ecdysozoa</taxon>
        <taxon>Arthropoda</taxon>
        <taxon>Hexapoda</taxon>
        <taxon>Insecta</taxon>
        <taxon>Pterygota</taxon>
        <taxon>Neoptera</taxon>
        <taxon>Endopterygota</taxon>
        <taxon>Diptera</taxon>
        <taxon>Brachycera</taxon>
        <taxon>Muscomorpha</taxon>
        <taxon>Oestroidea</taxon>
        <taxon>Calliphoridae</taxon>
        <taxon>Luciliinae</taxon>
        <taxon>Lucilia</taxon>
    </lineage>
</organism>
<dbReference type="InterPro" id="IPR004895">
    <property type="entry name" value="Prenylated_rab_accept_PRA1"/>
</dbReference>
<comment type="caution">
    <text evidence="6">The sequence shown here is derived from an EMBL/GenBank/DDBJ whole genome shotgun (WGS) entry which is preliminary data.</text>
</comment>
<dbReference type="GO" id="GO:0016020">
    <property type="term" value="C:membrane"/>
    <property type="evidence" value="ECO:0007669"/>
    <property type="project" value="UniProtKB-SubCell"/>
</dbReference>
<protein>
    <recommendedName>
        <fullName evidence="5">PRA1 family protein</fullName>
    </recommendedName>
</protein>
<evidence type="ECO:0000313" key="7">
    <source>
        <dbReference type="Proteomes" id="UP000037069"/>
    </source>
</evidence>
<comment type="subcellular location">
    <subcellularLocation>
        <location evidence="1 5">Membrane</location>
        <topology evidence="1 5">Multi-pass membrane protein</topology>
    </subcellularLocation>
</comment>
<dbReference type="EMBL" id="JRES01000108">
    <property type="protein sequence ID" value="KNC34062.1"/>
    <property type="molecule type" value="Genomic_DNA"/>
</dbReference>
<gene>
    <name evidence="6" type="ORF">FF38_07522</name>
</gene>
<dbReference type="OMA" id="QIPNFKD"/>
<reference evidence="6 7" key="1">
    <citation type="journal article" date="2015" name="Nat. Commun.">
        <title>Lucilia cuprina genome unlocks parasitic fly biology to underpin future interventions.</title>
        <authorList>
            <person name="Anstead C.A."/>
            <person name="Korhonen P.K."/>
            <person name="Young N.D."/>
            <person name="Hall R.S."/>
            <person name="Jex A.R."/>
            <person name="Murali S.C."/>
            <person name="Hughes D.S."/>
            <person name="Lee S.F."/>
            <person name="Perry T."/>
            <person name="Stroehlein A.J."/>
            <person name="Ansell B.R."/>
            <person name="Breugelmans B."/>
            <person name="Hofmann A."/>
            <person name="Qu J."/>
            <person name="Dugan S."/>
            <person name="Lee S.L."/>
            <person name="Chao H."/>
            <person name="Dinh H."/>
            <person name="Han Y."/>
            <person name="Doddapaneni H.V."/>
            <person name="Worley K.C."/>
            <person name="Muzny D.M."/>
            <person name="Ioannidis P."/>
            <person name="Waterhouse R.M."/>
            <person name="Zdobnov E.M."/>
            <person name="James P.J."/>
            <person name="Bagnall N.H."/>
            <person name="Kotze A.C."/>
            <person name="Gibbs R.A."/>
            <person name="Richards S."/>
            <person name="Batterham P."/>
            <person name="Gasser R.B."/>
        </authorList>
    </citation>
    <scope>NUCLEOTIDE SEQUENCE [LARGE SCALE GENOMIC DNA]</scope>
    <source>
        <strain evidence="6 7">LS</strain>
        <tissue evidence="6">Full body</tissue>
    </source>
</reference>